<keyword evidence="7" id="KW-0808">Transferase</keyword>
<dbReference type="Proteomes" id="UP000183918">
    <property type="component" value="Unassembled WGS sequence"/>
</dbReference>
<dbReference type="InterPro" id="IPR000524">
    <property type="entry name" value="Tscrpt_reg_HTH_GntR"/>
</dbReference>
<gene>
    <name evidence="7" type="ORF">SAMN02910414_01085</name>
</gene>
<dbReference type="PROSITE" id="PS50949">
    <property type="entry name" value="HTH_GNTR"/>
    <property type="match status" value="1"/>
</dbReference>
<dbReference type="GO" id="GO:0030170">
    <property type="term" value="F:pyridoxal phosphate binding"/>
    <property type="evidence" value="ECO:0007669"/>
    <property type="project" value="InterPro"/>
</dbReference>
<evidence type="ECO:0000313" key="7">
    <source>
        <dbReference type="EMBL" id="SDY23816.1"/>
    </source>
</evidence>
<feature type="domain" description="HTH gntR-type" evidence="6">
    <location>
        <begin position="22"/>
        <end position="90"/>
    </location>
</feature>
<evidence type="ECO:0000256" key="5">
    <source>
        <dbReference type="ARBA" id="ARBA00023163"/>
    </source>
</evidence>
<dbReference type="CDD" id="cd00609">
    <property type="entry name" value="AAT_like"/>
    <property type="match status" value="1"/>
</dbReference>
<comment type="similarity">
    <text evidence="1">In the C-terminal section; belongs to the class-I pyridoxal-phosphate-dependent aminotransferase family.</text>
</comment>
<dbReference type="InterPro" id="IPR036388">
    <property type="entry name" value="WH-like_DNA-bd_sf"/>
</dbReference>
<dbReference type="Gene3D" id="3.40.640.10">
    <property type="entry name" value="Type I PLP-dependent aspartate aminotransferase-like (Major domain)"/>
    <property type="match status" value="1"/>
</dbReference>
<dbReference type="GO" id="GO:0008483">
    <property type="term" value="F:transaminase activity"/>
    <property type="evidence" value="ECO:0007669"/>
    <property type="project" value="UniProtKB-KW"/>
</dbReference>
<keyword evidence="3" id="KW-0805">Transcription regulation</keyword>
<dbReference type="InterPro" id="IPR051446">
    <property type="entry name" value="HTH_trans_reg/aminotransferase"/>
</dbReference>
<evidence type="ECO:0000256" key="1">
    <source>
        <dbReference type="ARBA" id="ARBA00005384"/>
    </source>
</evidence>
<keyword evidence="5" id="KW-0804">Transcription</keyword>
<dbReference type="PANTHER" id="PTHR46577">
    <property type="entry name" value="HTH-TYPE TRANSCRIPTIONAL REGULATORY PROTEIN GABR"/>
    <property type="match status" value="1"/>
</dbReference>
<dbReference type="InterPro" id="IPR004839">
    <property type="entry name" value="Aminotransferase_I/II_large"/>
</dbReference>
<dbReference type="AlphaFoldDB" id="A0A1H3I7X9"/>
<dbReference type="STRING" id="1122142.SAMN02910414_01085"/>
<sequence>MPINSFDDYFLSWKPDKKNIKKPIYKSLAELLEKDIIGGVLLPNTLLPPQRELADYLDINFTTVTRAYKLCELKGLIYAETGRGTFVSPSASSKITISLEHTPSQTIDLGFVSSFERYNSLIYDHVPQAYKKNSFSALLTYDDPTGILSHKKAALKWLNTLQCYPSIDNLAITAGTQNALTISLLALFSPGDYIAVDCFTYPNFIALAKMLNIKLIPIKSDNNGIIPAELENHARKKRLKGLFIVPSCNNPTTIVTTDFRKRQLAEIVKKYDLILIEDDIHAFLNTDVIPNYMGPMARYAPEQSVYICSLSKSICSGLRIAYLAYSTPFREKILNALFNVNVKTSSYNVQLVSSLINNGVADEIVKRKIETAKIRNDIFNDIFYYAPQNGHPLSFYRWLPISSNKPGREIEEYMQSNGIKIYHSDRFVCGSTNKSNEHYIRVSLSNLDNDESLANGLKRLKMVLENGRIII</sequence>
<dbReference type="InterPro" id="IPR015421">
    <property type="entry name" value="PyrdxlP-dep_Trfase_major"/>
</dbReference>
<reference evidence="7 8" key="1">
    <citation type="submission" date="2016-10" db="EMBL/GenBank/DDBJ databases">
        <authorList>
            <person name="de Groot N.N."/>
        </authorList>
    </citation>
    <scope>NUCLEOTIDE SEQUENCE [LARGE SCALE GENOMIC DNA]</scope>
    <source>
        <strain evidence="7 8">DSM 14045</strain>
    </source>
</reference>
<keyword evidence="8" id="KW-1185">Reference proteome</keyword>
<evidence type="ECO:0000256" key="3">
    <source>
        <dbReference type="ARBA" id="ARBA00023015"/>
    </source>
</evidence>
<dbReference type="PANTHER" id="PTHR46577:SF1">
    <property type="entry name" value="HTH-TYPE TRANSCRIPTIONAL REGULATORY PROTEIN GABR"/>
    <property type="match status" value="1"/>
</dbReference>
<evidence type="ECO:0000256" key="2">
    <source>
        <dbReference type="ARBA" id="ARBA00022898"/>
    </source>
</evidence>
<dbReference type="Gene3D" id="3.90.1150.10">
    <property type="entry name" value="Aspartate Aminotransferase, domain 1"/>
    <property type="match status" value="1"/>
</dbReference>
<name>A0A1H3I7X9_9FIRM</name>
<dbReference type="OrthoDB" id="9799482at2"/>
<dbReference type="GO" id="GO:0003677">
    <property type="term" value="F:DNA binding"/>
    <property type="evidence" value="ECO:0007669"/>
    <property type="project" value="UniProtKB-KW"/>
</dbReference>
<dbReference type="EMBL" id="FNPG01000011">
    <property type="protein sequence ID" value="SDY23816.1"/>
    <property type="molecule type" value="Genomic_DNA"/>
</dbReference>
<proteinExistence type="inferred from homology"/>
<accession>A0A1H3I7X9</accession>
<dbReference type="GO" id="GO:0003700">
    <property type="term" value="F:DNA-binding transcription factor activity"/>
    <property type="evidence" value="ECO:0007669"/>
    <property type="project" value="InterPro"/>
</dbReference>
<dbReference type="Pfam" id="PF00392">
    <property type="entry name" value="GntR"/>
    <property type="match status" value="1"/>
</dbReference>
<dbReference type="RefSeq" id="WP_074716858.1">
    <property type="nucleotide sequence ID" value="NZ_FNPG01000011.1"/>
</dbReference>
<protein>
    <submittedName>
        <fullName evidence="7">DNA-binding transcriptional regulator, MocR family, contains an aminotransferase domain</fullName>
    </submittedName>
</protein>
<keyword evidence="7" id="KW-0032">Aminotransferase</keyword>
<dbReference type="SUPFAM" id="SSF46785">
    <property type="entry name" value="Winged helix' DNA-binding domain"/>
    <property type="match status" value="1"/>
</dbReference>
<dbReference type="InterPro" id="IPR036390">
    <property type="entry name" value="WH_DNA-bd_sf"/>
</dbReference>
<dbReference type="Pfam" id="PF00155">
    <property type="entry name" value="Aminotran_1_2"/>
    <property type="match status" value="1"/>
</dbReference>
<dbReference type="SUPFAM" id="SSF53383">
    <property type="entry name" value="PLP-dependent transferases"/>
    <property type="match status" value="1"/>
</dbReference>
<dbReference type="Gene3D" id="1.10.10.10">
    <property type="entry name" value="Winged helix-like DNA-binding domain superfamily/Winged helix DNA-binding domain"/>
    <property type="match status" value="1"/>
</dbReference>
<dbReference type="InterPro" id="IPR015422">
    <property type="entry name" value="PyrdxlP-dep_Trfase_small"/>
</dbReference>
<dbReference type="SMART" id="SM00345">
    <property type="entry name" value="HTH_GNTR"/>
    <property type="match status" value="1"/>
</dbReference>
<organism evidence="7 8">
    <name type="scientific">Lachnobacterium bovis DSM 14045</name>
    <dbReference type="NCBI Taxonomy" id="1122142"/>
    <lineage>
        <taxon>Bacteria</taxon>
        <taxon>Bacillati</taxon>
        <taxon>Bacillota</taxon>
        <taxon>Clostridia</taxon>
        <taxon>Lachnospirales</taxon>
        <taxon>Lachnospiraceae</taxon>
        <taxon>Lachnobacterium</taxon>
    </lineage>
</organism>
<evidence type="ECO:0000259" key="6">
    <source>
        <dbReference type="PROSITE" id="PS50949"/>
    </source>
</evidence>
<dbReference type="InterPro" id="IPR015424">
    <property type="entry name" value="PyrdxlP-dep_Trfase"/>
</dbReference>
<keyword evidence="2" id="KW-0663">Pyridoxal phosphate</keyword>
<evidence type="ECO:0000256" key="4">
    <source>
        <dbReference type="ARBA" id="ARBA00023125"/>
    </source>
</evidence>
<keyword evidence="4 7" id="KW-0238">DNA-binding</keyword>
<dbReference type="CDD" id="cd07377">
    <property type="entry name" value="WHTH_GntR"/>
    <property type="match status" value="1"/>
</dbReference>
<evidence type="ECO:0000313" key="8">
    <source>
        <dbReference type="Proteomes" id="UP000183918"/>
    </source>
</evidence>